<reference evidence="2" key="1">
    <citation type="journal article" date="2014" name="Nat. Genet.">
        <title>Genome of the human hookworm Necator americanus.</title>
        <authorList>
            <person name="Tang Y.T."/>
            <person name="Gao X."/>
            <person name="Rosa B.A."/>
            <person name="Abubucker S."/>
            <person name="Hallsworth-Pepin K."/>
            <person name="Martin J."/>
            <person name="Tyagi R."/>
            <person name="Heizer E."/>
            <person name="Zhang X."/>
            <person name="Bhonagiri-Palsikar V."/>
            <person name="Minx P."/>
            <person name="Warren W.C."/>
            <person name="Wang Q."/>
            <person name="Zhan B."/>
            <person name="Hotez P.J."/>
            <person name="Sternberg P.W."/>
            <person name="Dougall A."/>
            <person name="Gaze S.T."/>
            <person name="Mulvenna J."/>
            <person name="Sotillo J."/>
            <person name="Ranganathan S."/>
            <person name="Rabelo E.M."/>
            <person name="Wilson R.K."/>
            <person name="Felgner P.L."/>
            <person name="Bethony J."/>
            <person name="Hawdon J.M."/>
            <person name="Gasser R.B."/>
            <person name="Loukas A."/>
            <person name="Mitreva M."/>
        </authorList>
    </citation>
    <scope>NUCLEOTIDE SEQUENCE [LARGE SCALE GENOMIC DNA]</scope>
</reference>
<dbReference type="AlphaFoldDB" id="W2SNI8"/>
<keyword evidence="2" id="KW-1185">Reference proteome</keyword>
<proteinExistence type="predicted"/>
<dbReference type="STRING" id="51031.W2SNI8"/>
<sequence>MDTCFAVECCGSAPLPLACCPPPPPPKPCCQPAFGPCCPATPTCCPKPCCRGRRPEFEEYEEDGGNGFGEQIVIAVDLAATIRIHPVAINKSLAVHRSRHRCHAALHYKRRIVSLECRLV</sequence>
<gene>
    <name evidence="1" type="ORF">NECAME_14787</name>
</gene>
<dbReference type="Proteomes" id="UP000053676">
    <property type="component" value="Unassembled WGS sequence"/>
</dbReference>
<dbReference type="KEGG" id="nai:NECAME_14787"/>
<dbReference type="EMBL" id="KI668962">
    <property type="protein sequence ID" value="ETN70416.1"/>
    <property type="molecule type" value="Genomic_DNA"/>
</dbReference>
<organism evidence="1 2">
    <name type="scientific">Necator americanus</name>
    <name type="common">Human hookworm</name>
    <dbReference type="NCBI Taxonomy" id="51031"/>
    <lineage>
        <taxon>Eukaryota</taxon>
        <taxon>Metazoa</taxon>
        <taxon>Ecdysozoa</taxon>
        <taxon>Nematoda</taxon>
        <taxon>Chromadorea</taxon>
        <taxon>Rhabditida</taxon>
        <taxon>Rhabditina</taxon>
        <taxon>Rhabditomorpha</taxon>
        <taxon>Strongyloidea</taxon>
        <taxon>Ancylostomatidae</taxon>
        <taxon>Bunostominae</taxon>
        <taxon>Necator</taxon>
    </lineage>
</organism>
<evidence type="ECO:0000313" key="1">
    <source>
        <dbReference type="EMBL" id="ETN70416.1"/>
    </source>
</evidence>
<accession>W2SNI8</accession>
<protein>
    <submittedName>
        <fullName evidence="1">Uncharacterized protein</fullName>
    </submittedName>
</protein>
<evidence type="ECO:0000313" key="2">
    <source>
        <dbReference type="Proteomes" id="UP000053676"/>
    </source>
</evidence>
<name>W2SNI8_NECAM</name>